<evidence type="ECO:0000256" key="15">
    <source>
        <dbReference type="ARBA" id="ARBA00066458"/>
    </source>
</evidence>
<evidence type="ECO:0000313" key="19">
    <source>
        <dbReference type="EMBL" id="OTA01249.1"/>
    </source>
</evidence>
<comment type="catalytic activity">
    <reaction evidence="12">
        <text>(S)-lactate + 2 Fe(III)-[cytochrome c] = 2 Fe(II)-[cytochrome c] + pyruvate + 2 H(+)</text>
        <dbReference type="Rhea" id="RHEA:19909"/>
        <dbReference type="Rhea" id="RHEA-COMP:10350"/>
        <dbReference type="Rhea" id="RHEA-COMP:14399"/>
        <dbReference type="ChEBI" id="CHEBI:15361"/>
        <dbReference type="ChEBI" id="CHEBI:15378"/>
        <dbReference type="ChEBI" id="CHEBI:16651"/>
        <dbReference type="ChEBI" id="CHEBI:29033"/>
        <dbReference type="ChEBI" id="CHEBI:29034"/>
        <dbReference type="EC" id="1.1.2.3"/>
    </reaction>
    <physiologicalReaction direction="left-to-right" evidence="12">
        <dbReference type="Rhea" id="RHEA:19910"/>
    </physiologicalReaction>
</comment>
<gene>
    <name evidence="19" type="ORF">A9Z42_0015440</name>
</gene>
<dbReference type="SMART" id="SM01117">
    <property type="entry name" value="Cyt-b5"/>
    <property type="match status" value="1"/>
</dbReference>
<dbReference type="OrthoDB" id="1925334at2759"/>
<keyword evidence="7" id="KW-0288">FMN</keyword>
<keyword evidence="5" id="KW-0349">Heme</keyword>
<dbReference type="PANTHER" id="PTHR10578:SF104">
    <property type="entry name" value="CYTOCHROME B2, MITOCHONDRIAL-RELATED"/>
    <property type="match status" value="1"/>
</dbReference>
<evidence type="ECO:0000256" key="2">
    <source>
        <dbReference type="ARBA" id="ARBA00001970"/>
    </source>
</evidence>
<evidence type="ECO:0000256" key="8">
    <source>
        <dbReference type="ARBA" id="ARBA00022723"/>
    </source>
</evidence>
<accession>A0A2H2YZR5</accession>
<evidence type="ECO:0000256" key="5">
    <source>
        <dbReference type="ARBA" id="ARBA00022617"/>
    </source>
</evidence>
<dbReference type="PROSITE" id="PS51349">
    <property type="entry name" value="FMN_HYDROXY_ACID_DH_2"/>
    <property type="match status" value="1"/>
</dbReference>
<proteinExistence type="inferred from homology"/>
<dbReference type="Pfam" id="PF00173">
    <property type="entry name" value="Cyt-b5"/>
    <property type="match status" value="1"/>
</dbReference>
<dbReference type="InterPro" id="IPR037396">
    <property type="entry name" value="FMN_HAD"/>
</dbReference>
<dbReference type="GO" id="GO:0004460">
    <property type="term" value="F:L-lactate dehydrogenase (cytochrome) activity"/>
    <property type="evidence" value="ECO:0007669"/>
    <property type="project" value="UniProtKB-EC"/>
</dbReference>
<dbReference type="InterPro" id="IPR001199">
    <property type="entry name" value="Cyt_B5-like_heme/steroid-bd"/>
</dbReference>
<feature type="domain" description="FMN hydroxy acid dehydrogenase" evidence="18">
    <location>
        <begin position="105"/>
        <end position="467"/>
    </location>
</feature>
<dbReference type="PROSITE" id="PS50255">
    <property type="entry name" value="CYTOCHROME_B5_2"/>
    <property type="match status" value="1"/>
</dbReference>
<dbReference type="GO" id="GO:0005758">
    <property type="term" value="C:mitochondrial intermembrane space"/>
    <property type="evidence" value="ECO:0007669"/>
    <property type="project" value="UniProtKB-SubCell"/>
</dbReference>
<dbReference type="Pfam" id="PF01070">
    <property type="entry name" value="FMN_dh"/>
    <property type="match status" value="1"/>
</dbReference>
<dbReference type="GO" id="GO:0046872">
    <property type="term" value="F:metal ion binding"/>
    <property type="evidence" value="ECO:0007669"/>
    <property type="project" value="UniProtKB-KW"/>
</dbReference>
<comment type="similarity">
    <text evidence="13">In the C-terminal section; belongs to the FMN-dependent alpha-hydroxy acid dehydrogenase family.</text>
</comment>
<evidence type="ECO:0000256" key="4">
    <source>
        <dbReference type="ARBA" id="ARBA00011881"/>
    </source>
</evidence>
<dbReference type="PANTHER" id="PTHR10578">
    <property type="entry name" value="S -2-HYDROXY-ACID OXIDASE-RELATED"/>
    <property type="match status" value="1"/>
</dbReference>
<evidence type="ECO:0000256" key="9">
    <source>
        <dbReference type="ARBA" id="ARBA00023002"/>
    </source>
</evidence>
<dbReference type="Gene3D" id="3.10.120.10">
    <property type="entry name" value="Cytochrome b5-like heme/steroid binding domain"/>
    <property type="match status" value="1"/>
</dbReference>
<dbReference type="Gene3D" id="3.20.20.70">
    <property type="entry name" value="Aldolase class I"/>
    <property type="match status" value="1"/>
</dbReference>
<keyword evidence="8" id="KW-0479">Metal-binding</keyword>
<evidence type="ECO:0000256" key="12">
    <source>
        <dbReference type="ARBA" id="ARBA00052399"/>
    </source>
</evidence>
<sequence length="497" mass="54083">MRKITTVEILLHNKLDDVWTVVDGEVYDMTEFAPDHPGGAEIIHKFAGKDATEEYGRVHSPSLIRETLGPKGHVGSLDASTITEDWRIANQPAIQFSSGNSDEKPALDEIFNMDDFEKAAQLTLSRKSWAYIKGGSNDNITRDANSSMLRKIWLRPKVLRNVGSVTARTSLFGCDLEMPVFISPTGAAKAGGAEGELTLARGAGAAGIVHCFATPSSYTHLEILQETRQHAFFQLYVNKDRSKSEAIVRAIEATGKVKAILVTVDVPVIPKREDDERVKSNEQLQIAGIGLSPETAKGDKRGAGLARQVSSFIDPTFTWDDLEWLRSITEIPIAVKGIQCAADAIMAAKLGAQGIVISNHGGRAADTAPPTILVLLELQKQCPEIFGQLEVLIDGGFRRGSDIVKAVCLGASAVGLGRPFLYSLGYGQEGVERATWILKDEIETAMRLCGMTDLMQDAHPDFVNTSSLDFMVPGPKHPYARKVNKSKGWLSSLRSKL</sequence>
<evidence type="ECO:0000259" key="17">
    <source>
        <dbReference type="PROSITE" id="PS50255"/>
    </source>
</evidence>
<dbReference type="FunFam" id="3.20.20.70:FF:000062">
    <property type="entry name" value="Cytochrome b2, mitochondrial, putative"/>
    <property type="match status" value="1"/>
</dbReference>
<evidence type="ECO:0000256" key="6">
    <source>
        <dbReference type="ARBA" id="ARBA00022630"/>
    </source>
</evidence>
<comment type="cofactor">
    <cofactor evidence="2">
        <name>heme b</name>
        <dbReference type="ChEBI" id="CHEBI:60344"/>
    </cofactor>
</comment>
<feature type="domain" description="Cytochrome b5 heme-binding" evidence="17">
    <location>
        <begin position="1"/>
        <end position="78"/>
    </location>
</feature>
<keyword evidence="11" id="KW-0496">Mitochondrion</keyword>
<evidence type="ECO:0000259" key="18">
    <source>
        <dbReference type="PROSITE" id="PS51349"/>
    </source>
</evidence>
<comment type="subcellular location">
    <subcellularLocation>
        <location evidence="3">Mitochondrion intermembrane space</location>
    </subcellularLocation>
</comment>
<organism evidence="19 20">
    <name type="scientific">Trichoderma parareesei</name>
    <name type="common">Filamentous fungus</name>
    <dbReference type="NCBI Taxonomy" id="858221"/>
    <lineage>
        <taxon>Eukaryota</taxon>
        <taxon>Fungi</taxon>
        <taxon>Dikarya</taxon>
        <taxon>Ascomycota</taxon>
        <taxon>Pezizomycotina</taxon>
        <taxon>Sordariomycetes</taxon>
        <taxon>Hypocreomycetidae</taxon>
        <taxon>Hypocreales</taxon>
        <taxon>Hypocreaceae</taxon>
        <taxon>Trichoderma</taxon>
    </lineage>
</organism>
<keyword evidence="10" id="KW-0408">Iron</keyword>
<evidence type="ECO:0000256" key="16">
    <source>
        <dbReference type="ARBA" id="ARBA00068515"/>
    </source>
</evidence>
<evidence type="ECO:0000256" key="7">
    <source>
        <dbReference type="ARBA" id="ARBA00022643"/>
    </source>
</evidence>
<evidence type="ECO:0000256" key="13">
    <source>
        <dbReference type="ARBA" id="ARBA00061137"/>
    </source>
</evidence>
<evidence type="ECO:0000313" key="20">
    <source>
        <dbReference type="Proteomes" id="UP000219286"/>
    </source>
</evidence>
<evidence type="ECO:0000256" key="1">
    <source>
        <dbReference type="ARBA" id="ARBA00001917"/>
    </source>
</evidence>
<keyword evidence="6" id="KW-0285">Flavoprotein</keyword>
<reference evidence="19 20" key="1">
    <citation type="journal article" date="2015" name="Genome Announc.">
        <title>Genome sequence and annotation of Trichoderma parareesei, the ancestor of the cellulase producer Trichoderma reesei.</title>
        <authorList>
            <person name="Yang D."/>
            <person name="Pomraning K."/>
            <person name="Kopchinskiy A."/>
            <person name="Karimi Aghcheh R."/>
            <person name="Atanasova L."/>
            <person name="Chenthamara K."/>
            <person name="Baker S.E."/>
            <person name="Zhang R."/>
            <person name="Shen Q."/>
            <person name="Freitag M."/>
            <person name="Kubicek C.P."/>
            <person name="Druzhinina I.S."/>
        </authorList>
    </citation>
    <scope>NUCLEOTIDE SEQUENCE [LARGE SCALE GENOMIC DNA]</scope>
    <source>
        <strain evidence="19 20">CBS 125925</strain>
    </source>
</reference>
<evidence type="ECO:0000256" key="11">
    <source>
        <dbReference type="ARBA" id="ARBA00023128"/>
    </source>
</evidence>
<name>A0A2H2YZR5_TRIPA</name>
<dbReference type="EMBL" id="LFMI01000185">
    <property type="protein sequence ID" value="OTA01249.1"/>
    <property type="molecule type" value="Genomic_DNA"/>
</dbReference>
<evidence type="ECO:0000256" key="14">
    <source>
        <dbReference type="ARBA" id="ARBA00061589"/>
    </source>
</evidence>
<comment type="subunit">
    <text evidence="4">Homotetramer.</text>
</comment>
<dbReference type="InterPro" id="IPR036400">
    <property type="entry name" value="Cyt_B5-like_heme/steroid_sf"/>
</dbReference>
<comment type="caution">
    <text evidence="19">The sequence shown here is derived from an EMBL/GenBank/DDBJ whole genome shotgun (WGS) entry which is preliminary data.</text>
</comment>
<dbReference type="SUPFAM" id="SSF51395">
    <property type="entry name" value="FMN-linked oxidoreductases"/>
    <property type="match status" value="1"/>
</dbReference>
<protein>
    <recommendedName>
        <fullName evidence="16">L-lactate dehydrogenase (cytochrome)</fullName>
        <ecNumber evidence="15">1.1.2.3</ecNumber>
    </recommendedName>
</protein>
<dbReference type="SUPFAM" id="SSF55856">
    <property type="entry name" value="Cytochrome b5-like heme/steroid binding domain"/>
    <property type="match status" value="1"/>
</dbReference>
<keyword evidence="20" id="KW-1185">Reference proteome</keyword>
<dbReference type="AlphaFoldDB" id="A0A2H2YZR5"/>
<dbReference type="PRINTS" id="PR00363">
    <property type="entry name" value="CYTOCHROMEB5"/>
</dbReference>
<dbReference type="EC" id="1.1.2.3" evidence="15"/>
<keyword evidence="9" id="KW-0560">Oxidoreductase</keyword>
<dbReference type="Proteomes" id="UP000219286">
    <property type="component" value="Unassembled WGS sequence"/>
</dbReference>
<evidence type="ECO:0000256" key="10">
    <source>
        <dbReference type="ARBA" id="ARBA00023004"/>
    </source>
</evidence>
<dbReference type="InterPro" id="IPR000262">
    <property type="entry name" value="FMN-dep_DH"/>
</dbReference>
<comment type="cofactor">
    <cofactor evidence="1">
        <name>FMN</name>
        <dbReference type="ChEBI" id="CHEBI:58210"/>
    </cofactor>
</comment>
<evidence type="ECO:0000256" key="3">
    <source>
        <dbReference type="ARBA" id="ARBA00004569"/>
    </source>
</evidence>
<dbReference type="InterPro" id="IPR013785">
    <property type="entry name" value="Aldolase_TIM"/>
</dbReference>
<comment type="similarity">
    <text evidence="14">In the N-terminal section; belongs to the cytochrome b5 family.</text>
</comment>